<organism evidence="2 3">
    <name type="scientific">Sphaerosporella brunnea</name>
    <dbReference type="NCBI Taxonomy" id="1250544"/>
    <lineage>
        <taxon>Eukaryota</taxon>
        <taxon>Fungi</taxon>
        <taxon>Dikarya</taxon>
        <taxon>Ascomycota</taxon>
        <taxon>Pezizomycotina</taxon>
        <taxon>Pezizomycetes</taxon>
        <taxon>Pezizales</taxon>
        <taxon>Pyronemataceae</taxon>
        <taxon>Sphaerosporella</taxon>
    </lineage>
</organism>
<dbReference type="Proteomes" id="UP000326924">
    <property type="component" value="Unassembled WGS sequence"/>
</dbReference>
<accession>A0A5J5EBQ0</accession>
<protein>
    <recommendedName>
        <fullName evidence="1">Fungal-type protein kinase domain-containing protein</fullName>
    </recommendedName>
</protein>
<feature type="domain" description="Fungal-type protein kinase" evidence="1">
    <location>
        <begin position="111"/>
        <end position="151"/>
    </location>
</feature>
<proteinExistence type="predicted"/>
<dbReference type="Pfam" id="PF17667">
    <property type="entry name" value="Pkinase_fungal"/>
    <property type="match status" value="1"/>
</dbReference>
<keyword evidence="3" id="KW-1185">Reference proteome</keyword>
<evidence type="ECO:0000259" key="1">
    <source>
        <dbReference type="Pfam" id="PF17667"/>
    </source>
</evidence>
<evidence type="ECO:0000313" key="2">
    <source>
        <dbReference type="EMBL" id="KAA8892972.1"/>
    </source>
</evidence>
<dbReference type="InParanoid" id="A0A5J5EBQ0"/>
<dbReference type="EMBL" id="VXIS01000533">
    <property type="protein sequence ID" value="KAA8892972.1"/>
    <property type="molecule type" value="Genomic_DNA"/>
</dbReference>
<dbReference type="InterPro" id="IPR040976">
    <property type="entry name" value="Pkinase_fungal"/>
</dbReference>
<dbReference type="OrthoDB" id="5584477at2759"/>
<gene>
    <name evidence="2" type="ORF">FN846DRAFT_914626</name>
</gene>
<name>A0A5J5EBQ0_9PEZI</name>
<reference evidence="2 3" key="1">
    <citation type="submission" date="2019-09" db="EMBL/GenBank/DDBJ databases">
        <title>Draft genome of the ectomycorrhizal ascomycete Sphaerosporella brunnea.</title>
        <authorList>
            <consortium name="DOE Joint Genome Institute"/>
            <person name="Benucci G.M."/>
            <person name="Marozzi G."/>
            <person name="Antonielli L."/>
            <person name="Sanchez S."/>
            <person name="Marco P."/>
            <person name="Wang X."/>
            <person name="Falini L.B."/>
            <person name="Barry K."/>
            <person name="Haridas S."/>
            <person name="Lipzen A."/>
            <person name="Labutti K."/>
            <person name="Grigoriev I.V."/>
            <person name="Murat C."/>
            <person name="Martin F."/>
            <person name="Albertini E."/>
            <person name="Donnini D."/>
            <person name="Bonito G."/>
        </authorList>
    </citation>
    <scope>NUCLEOTIDE SEQUENCE [LARGE SCALE GENOMIC DNA]</scope>
    <source>
        <strain evidence="2 3">Sb_GMNB300</strain>
    </source>
</reference>
<comment type="caution">
    <text evidence="2">The sequence shown here is derived from an EMBL/GenBank/DDBJ whole genome shotgun (WGS) entry which is preliminary data.</text>
</comment>
<sequence length="169" mass="19616">MSVVRRLGFLHLNFELDLLLGPIEAAFQLLFTTKFFALLSDLTDPSKAPWRSHFVRMWFGDCYERLSSSYPFPHRWRSSGNRALIHDKTDRKIDLFVYEDATDDHADMADDDERVVIQLSSYSYETFVAQPSRRFVNAFSVVNSEMRCWISHALEASRPAAFDAYFSAI</sequence>
<evidence type="ECO:0000313" key="3">
    <source>
        <dbReference type="Proteomes" id="UP000326924"/>
    </source>
</evidence>
<dbReference type="AlphaFoldDB" id="A0A5J5EBQ0"/>